<gene>
    <name evidence="1" type="ORF">E1263_38365</name>
</gene>
<evidence type="ECO:0000313" key="2">
    <source>
        <dbReference type="Proteomes" id="UP000295124"/>
    </source>
</evidence>
<organism evidence="1 2">
    <name type="scientific">Kribbella antibiotica</name>
    <dbReference type="NCBI Taxonomy" id="190195"/>
    <lineage>
        <taxon>Bacteria</taxon>
        <taxon>Bacillati</taxon>
        <taxon>Actinomycetota</taxon>
        <taxon>Actinomycetes</taxon>
        <taxon>Propionibacteriales</taxon>
        <taxon>Kribbellaceae</taxon>
        <taxon>Kribbella</taxon>
    </lineage>
</organism>
<accession>A0A4R4YMV0</accession>
<keyword evidence="2" id="KW-1185">Reference proteome</keyword>
<dbReference type="Pfam" id="PF14430">
    <property type="entry name" value="Imm1"/>
    <property type="match status" value="1"/>
</dbReference>
<comment type="caution">
    <text evidence="1">The sequence shown here is derived from an EMBL/GenBank/DDBJ whole genome shotgun (WGS) entry which is preliminary data.</text>
</comment>
<dbReference type="AlphaFoldDB" id="A0A4R4YMV0"/>
<protein>
    <recommendedName>
        <fullName evidence="3">Immunity protein Imm1</fullName>
    </recommendedName>
</protein>
<dbReference type="EMBL" id="SMKX01000199">
    <property type="protein sequence ID" value="TDD45554.1"/>
    <property type="molecule type" value="Genomic_DNA"/>
</dbReference>
<dbReference type="InterPro" id="IPR025680">
    <property type="entry name" value="DddI"/>
</dbReference>
<evidence type="ECO:0008006" key="3">
    <source>
        <dbReference type="Google" id="ProtNLM"/>
    </source>
</evidence>
<name>A0A4R4YMV0_9ACTN</name>
<dbReference type="OrthoDB" id="5185958at2"/>
<sequence length="152" mass="16674">MDDEMTATVRAFYKNGAGPTLLNSAADVEALVEAVLAEPFENSVVALYSEARPLLESGVRDHELRIGIDAEAKMGGIRYSGDDGAERGVWYVPGKPSQREEAFYYYQGHDEGWPAESEVSIEDVRRAIGEFLESGGSRPLSFEWAAWPADIA</sequence>
<reference evidence="1 2" key="1">
    <citation type="submission" date="2019-03" db="EMBL/GenBank/DDBJ databases">
        <title>Draft genome sequences of novel Actinobacteria.</title>
        <authorList>
            <person name="Sahin N."/>
            <person name="Ay H."/>
            <person name="Saygin H."/>
        </authorList>
    </citation>
    <scope>NUCLEOTIDE SEQUENCE [LARGE SCALE GENOMIC DNA]</scope>
    <source>
        <strain evidence="1 2">JCM 13523</strain>
    </source>
</reference>
<dbReference type="Proteomes" id="UP000295124">
    <property type="component" value="Unassembled WGS sequence"/>
</dbReference>
<evidence type="ECO:0000313" key="1">
    <source>
        <dbReference type="EMBL" id="TDD45554.1"/>
    </source>
</evidence>
<proteinExistence type="predicted"/>